<dbReference type="InterPro" id="IPR050553">
    <property type="entry name" value="Thioredoxin_ResA/DsbE_sf"/>
</dbReference>
<protein>
    <submittedName>
        <fullName evidence="2">Peroxiredoxin family protein</fullName>
    </submittedName>
</protein>
<dbReference type="Gene3D" id="3.40.30.10">
    <property type="entry name" value="Glutaredoxin"/>
    <property type="match status" value="1"/>
</dbReference>
<sequence length="150" mass="15911">MIQIGSVPALALQDIDGGPFALQDHRGSRVLLYFLRAPSCAQCNAAVRSMAADRASFAADDVEIVIVVPTDAAEARVWRDKHKVPFTVVVGRDGTAHAEAGLLRKVFGAIQQSGSVLLDRQGVVRHTHIATNPGASYRKAEVAQAIASLA</sequence>
<dbReference type="InterPro" id="IPR013766">
    <property type="entry name" value="Thioredoxin_domain"/>
</dbReference>
<feature type="domain" description="Thioredoxin" evidence="1">
    <location>
        <begin position="1"/>
        <end position="150"/>
    </location>
</feature>
<dbReference type="Proteomes" id="UP001300096">
    <property type="component" value="Unassembled WGS sequence"/>
</dbReference>
<comment type="caution">
    <text evidence="2">The sequence shown here is derived from an EMBL/GenBank/DDBJ whole genome shotgun (WGS) entry which is preliminary data.</text>
</comment>
<gene>
    <name evidence="2" type="ORF">KZC51_08385</name>
</gene>
<accession>A0ABT0FDM6</accession>
<dbReference type="PANTHER" id="PTHR42852">
    <property type="entry name" value="THIOL:DISULFIDE INTERCHANGE PROTEIN DSBE"/>
    <property type="match status" value="1"/>
</dbReference>
<dbReference type="Pfam" id="PF00578">
    <property type="entry name" value="AhpC-TSA"/>
    <property type="match status" value="1"/>
</dbReference>
<dbReference type="SUPFAM" id="SSF52833">
    <property type="entry name" value="Thioredoxin-like"/>
    <property type="match status" value="1"/>
</dbReference>
<evidence type="ECO:0000259" key="1">
    <source>
        <dbReference type="PROSITE" id="PS51352"/>
    </source>
</evidence>
<keyword evidence="3" id="KW-1185">Reference proteome</keyword>
<dbReference type="CDD" id="cd02966">
    <property type="entry name" value="TlpA_like_family"/>
    <property type="match status" value="1"/>
</dbReference>
<evidence type="ECO:0000313" key="3">
    <source>
        <dbReference type="Proteomes" id="UP001300096"/>
    </source>
</evidence>
<dbReference type="InterPro" id="IPR036249">
    <property type="entry name" value="Thioredoxin-like_sf"/>
</dbReference>
<dbReference type="RefSeq" id="WP_247629535.1">
    <property type="nucleotide sequence ID" value="NZ_JAHWXN010000001.1"/>
</dbReference>
<dbReference type="PANTHER" id="PTHR42852:SF17">
    <property type="entry name" value="THIOREDOXIN-LIKE PROTEIN HI_1115"/>
    <property type="match status" value="1"/>
</dbReference>
<reference evidence="2 3" key="1">
    <citation type="submission" date="2021-06" db="EMBL/GenBank/DDBJ databases">
        <title>Genome-based taxonomic framework of Microbacterium strains isolated from marine environment, the description of four new species and reclassification of four preexisting species.</title>
        <authorList>
            <person name="Lee S.D."/>
            <person name="Kim S.-M."/>
            <person name="Byeon Y.-S."/>
            <person name="Yang H.L."/>
            <person name="Kim I.S."/>
        </authorList>
    </citation>
    <scope>NUCLEOTIDE SEQUENCE [LARGE SCALE GENOMIC DNA]</scope>
    <source>
        <strain evidence="2 3">SSW1-49</strain>
    </source>
</reference>
<dbReference type="PROSITE" id="PS51352">
    <property type="entry name" value="THIOREDOXIN_2"/>
    <property type="match status" value="1"/>
</dbReference>
<dbReference type="EMBL" id="JAHWXN010000001">
    <property type="protein sequence ID" value="MCK2036153.1"/>
    <property type="molecule type" value="Genomic_DNA"/>
</dbReference>
<dbReference type="InterPro" id="IPR000866">
    <property type="entry name" value="AhpC/TSA"/>
</dbReference>
<name>A0ABT0FDM6_9MICO</name>
<organism evidence="2 3">
    <name type="scientific">Microbacterium croceum</name>
    <dbReference type="NCBI Taxonomy" id="2851645"/>
    <lineage>
        <taxon>Bacteria</taxon>
        <taxon>Bacillati</taxon>
        <taxon>Actinomycetota</taxon>
        <taxon>Actinomycetes</taxon>
        <taxon>Micrococcales</taxon>
        <taxon>Microbacteriaceae</taxon>
        <taxon>Microbacterium</taxon>
    </lineage>
</organism>
<evidence type="ECO:0000313" key="2">
    <source>
        <dbReference type="EMBL" id="MCK2036153.1"/>
    </source>
</evidence>
<proteinExistence type="predicted"/>